<evidence type="ECO:0000313" key="1">
    <source>
        <dbReference type="EMBL" id="TVZ05986.1"/>
    </source>
</evidence>
<dbReference type="Pfam" id="PF11253">
    <property type="entry name" value="DUF3052"/>
    <property type="match status" value="1"/>
</dbReference>
<reference evidence="1 2" key="1">
    <citation type="submission" date="2018-11" db="EMBL/GenBank/DDBJ databases">
        <title>Trebonia kvetii gen.nov., sp.nov., a novel acidophilic actinobacterium, and proposal of the new actinobacterial family Treboniaceae fam. nov.</title>
        <authorList>
            <person name="Rapoport D."/>
            <person name="Sagova-Mareckova M."/>
            <person name="Sedlacek I."/>
            <person name="Provaznik J."/>
            <person name="Kralova S."/>
            <person name="Pavlinic D."/>
            <person name="Benes V."/>
            <person name="Kopecky J."/>
        </authorList>
    </citation>
    <scope>NUCLEOTIDE SEQUENCE [LARGE SCALE GENOMIC DNA]</scope>
    <source>
        <strain evidence="1 2">15Tr583</strain>
    </source>
</reference>
<sequence length="128" mass="13795">MTGTPQAHKLGLRAGMRVGFSEPPDGWDLTEPPDGLLLPDAGGAADVIIAFFRATVELGDRLPDLARQVFPGGALWALWPRRAAGHDSDITDNVVRACARGLGLIDLKVAAVDDDWSGLRLVWRKEAR</sequence>
<dbReference type="OrthoDB" id="9800461at2"/>
<comment type="caution">
    <text evidence="1">The sequence shown here is derived from an EMBL/GenBank/DDBJ whole genome shotgun (WGS) entry which is preliminary data.</text>
</comment>
<dbReference type="InterPro" id="IPR021412">
    <property type="entry name" value="DUF3052"/>
</dbReference>
<proteinExistence type="predicted"/>
<dbReference type="AlphaFoldDB" id="A0A6P2C6I8"/>
<dbReference type="EMBL" id="RPFW01000001">
    <property type="protein sequence ID" value="TVZ05986.1"/>
    <property type="molecule type" value="Genomic_DNA"/>
</dbReference>
<protein>
    <submittedName>
        <fullName evidence="1">DUF3052 family protein</fullName>
    </submittedName>
</protein>
<dbReference type="RefSeq" id="WP_145850739.1">
    <property type="nucleotide sequence ID" value="NZ_RPFW01000001.1"/>
</dbReference>
<accession>A0A6P2C6I8</accession>
<gene>
    <name evidence="1" type="ORF">EAS64_00470</name>
</gene>
<organism evidence="1 2">
    <name type="scientific">Trebonia kvetii</name>
    <dbReference type="NCBI Taxonomy" id="2480626"/>
    <lineage>
        <taxon>Bacteria</taxon>
        <taxon>Bacillati</taxon>
        <taxon>Actinomycetota</taxon>
        <taxon>Actinomycetes</taxon>
        <taxon>Streptosporangiales</taxon>
        <taxon>Treboniaceae</taxon>
        <taxon>Trebonia</taxon>
    </lineage>
</organism>
<name>A0A6P2C6I8_9ACTN</name>
<dbReference type="Proteomes" id="UP000460272">
    <property type="component" value="Unassembled WGS sequence"/>
</dbReference>
<keyword evidence="2" id="KW-1185">Reference proteome</keyword>
<evidence type="ECO:0000313" key="2">
    <source>
        <dbReference type="Proteomes" id="UP000460272"/>
    </source>
</evidence>